<organism evidence="1 2">
    <name type="scientific">Atta colombica</name>
    <dbReference type="NCBI Taxonomy" id="520822"/>
    <lineage>
        <taxon>Eukaryota</taxon>
        <taxon>Metazoa</taxon>
        <taxon>Ecdysozoa</taxon>
        <taxon>Arthropoda</taxon>
        <taxon>Hexapoda</taxon>
        <taxon>Insecta</taxon>
        <taxon>Pterygota</taxon>
        <taxon>Neoptera</taxon>
        <taxon>Endopterygota</taxon>
        <taxon>Hymenoptera</taxon>
        <taxon>Apocrita</taxon>
        <taxon>Aculeata</taxon>
        <taxon>Formicoidea</taxon>
        <taxon>Formicidae</taxon>
        <taxon>Myrmicinae</taxon>
        <taxon>Atta</taxon>
    </lineage>
</organism>
<dbReference type="EMBL" id="KQ976423">
    <property type="protein sequence ID" value="KYM88901.1"/>
    <property type="molecule type" value="Genomic_DNA"/>
</dbReference>
<evidence type="ECO:0000313" key="2">
    <source>
        <dbReference type="Proteomes" id="UP000078540"/>
    </source>
</evidence>
<accession>A0A195BQQ3</accession>
<dbReference type="AlphaFoldDB" id="A0A195BQQ3"/>
<dbReference type="Proteomes" id="UP000078540">
    <property type="component" value="Unassembled WGS sequence"/>
</dbReference>
<evidence type="ECO:0000313" key="1">
    <source>
        <dbReference type="EMBL" id="KYM88901.1"/>
    </source>
</evidence>
<keyword evidence="2" id="KW-1185">Reference proteome</keyword>
<sequence length="102" mass="11592">MPIGKSVPICSMKRRLGRVASHDVTKCLEKLDARLLEGHFAMRLPGRLARDIRSRWKTSHSKVIFYDFIATGGHLLSSRSKEKRYVCFSDLKRSLSGITLDS</sequence>
<protein>
    <submittedName>
        <fullName evidence="1">Uncharacterized protein</fullName>
    </submittedName>
</protein>
<reference evidence="1 2" key="1">
    <citation type="submission" date="2015-09" db="EMBL/GenBank/DDBJ databases">
        <title>Atta colombica WGS genome.</title>
        <authorList>
            <person name="Nygaard S."/>
            <person name="Hu H."/>
            <person name="Boomsma J."/>
            <person name="Zhang G."/>
        </authorList>
    </citation>
    <scope>NUCLEOTIDE SEQUENCE [LARGE SCALE GENOMIC DNA]</scope>
    <source>
        <strain evidence="1">Treedump-2</strain>
        <tissue evidence="1">Whole body</tissue>
    </source>
</reference>
<name>A0A195BQQ3_9HYME</name>
<proteinExistence type="predicted"/>
<gene>
    <name evidence="1" type="ORF">ALC53_02667</name>
</gene>